<dbReference type="Pfam" id="PF00351">
    <property type="entry name" value="Biopterin_H"/>
    <property type="match status" value="2"/>
</dbReference>
<evidence type="ECO:0000256" key="7">
    <source>
        <dbReference type="PIRSR" id="PIRSR601273-2"/>
    </source>
</evidence>
<keyword evidence="4" id="KW-0560">Oxidoreductase</keyword>
<evidence type="ECO:0000259" key="8">
    <source>
        <dbReference type="PROSITE" id="PS51410"/>
    </source>
</evidence>
<feature type="binding site" evidence="7">
    <location>
        <position position="134"/>
    </location>
    <ligand>
        <name>Fe cation</name>
        <dbReference type="ChEBI" id="CHEBI:24875"/>
    </ligand>
</feature>
<feature type="binding site" evidence="7">
    <location>
        <position position="219"/>
    </location>
    <ligand>
        <name>Fe cation</name>
        <dbReference type="ChEBI" id="CHEBI:24875"/>
    </ligand>
</feature>
<comment type="similarity">
    <text evidence="2">Belongs to the biopterin-dependent aromatic amino acid hydroxylase family.</text>
</comment>
<evidence type="ECO:0000256" key="4">
    <source>
        <dbReference type="ARBA" id="ARBA00023002"/>
    </source>
</evidence>
<dbReference type="CDD" id="cd00361">
    <property type="entry name" value="arom_aa_hydroxylase"/>
    <property type="match status" value="1"/>
</dbReference>
<keyword evidence="3 7" id="KW-0479">Metal-binding</keyword>
<evidence type="ECO:0000256" key="2">
    <source>
        <dbReference type="ARBA" id="ARBA00009712"/>
    </source>
</evidence>
<dbReference type="PANTHER" id="PTHR11473">
    <property type="entry name" value="AROMATIC AMINO ACID HYDROXYLASE"/>
    <property type="match status" value="1"/>
</dbReference>
<dbReference type="NCBIfam" id="NF010657">
    <property type="entry name" value="PRK14056.1"/>
    <property type="match status" value="1"/>
</dbReference>
<gene>
    <name evidence="9" type="ORF">GWK09_14410</name>
</gene>
<reference evidence="9 10" key="1">
    <citation type="submission" date="2020-01" db="EMBL/GenBank/DDBJ databases">
        <title>Muriicola jejuensis KCTC 22299.</title>
        <authorList>
            <person name="Wang G."/>
        </authorList>
    </citation>
    <scope>NUCLEOTIDE SEQUENCE [LARGE SCALE GENOMIC DNA]</scope>
    <source>
        <strain evidence="9 10">KCTC 22299</strain>
    </source>
</reference>
<dbReference type="PROSITE" id="PS51410">
    <property type="entry name" value="BH4_AAA_HYDROXYL_2"/>
    <property type="match status" value="1"/>
</dbReference>
<evidence type="ECO:0000313" key="9">
    <source>
        <dbReference type="EMBL" id="NER11720.1"/>
    </source>
</evidence>
<comment type="caution">
    <text evidence="9">The sequence shown here is derived from an EMBL/GenBank/DDBJ whole genome shotgun (WGS) entry which is preliminary data.</text>
</comment>
<dbReference type="Gene3D" id="1.20.58.690">
    <property type="match status" value="1"/>
</dbReference>
<keyword evidence="10" id="KW-1185">Reference proteome</keyword>
<dbReference type="EMBL" id="JAABOP010000006">
    <property type="protein sequence ID" value="NER11720.1"/>
    <property type="molecule type" value="Genomic_DNA"/>
</dbReference>
<dbReference type="SUPFAM" id="SSF56534">
    <property type="entry name" value="Aromatic aminoacid monoxygenases, catalytic and oligomerization domains"/>
    <property type="match status" value="1"/>
</dbReference>
<name>A0A6P0UGY1_9FLAO</name>
<dbReference type="RefSeq" id="WP_163694175.1">
    <property type="nucleotide sequence ID" value="NZ_FXTW01000005.1"/>
</dbReference>
<keyword evidence="5 7" id="KW-0408">Iron</keyword>
<dbReference type="Gene3D" id="1.10.800.10">
    <property type="entry name" value="Aromatic amino acid hydroxylase"/>
    <property type="match status" value="1"/>
</dbReference>
<feature type="domain" description="Biopterin-dependent aromatic amino acid hydroxylase family profile" evidence="8">
    <location>
        <begin position="1"/>
        <end position="340"/>
    </location>
</feature>
<dbReference type="InterPro" id="IPR036329">
    <property type="entry name" value="Aro-AA_hydroxylase_C_sf"/>
</dbReference>
<comment type="cofactor">
    <cofactor evidence="1 7">
        <name>Fe(2+)</name>
        <dbReference type="ChEBI" id="CHEBI:29033"/>
    </cofactor>
</comment>
<dbReference type="InterPro" id="IPR019774">
    <property type="entry name" value="Aromatic-AA_hydroxylase_C"/>
</dbReference>
<evidence type="ECO:0000256" key="5">
    <source>
        <dbReference type="ARBA" id="ARBA00023004"/>
    </source>
</evidence>
<protein>
    <submittedName>
        <fullName evidence="9">Aromatic amino acid hydroxylase</fullName>
    </submittedName>
</protein>
<organism evidence="9 10">
    <name type="scientific">Muriicola jejuensis</name>
    <dbReference type="NCBI Taxonomy" id="504488"/>
    <lineage>
        <taxon>Bacteria</taxon>
        <taxon>Pseudomonadati</taxon>
        <taxon>Bacteroidota</taxon>
        <taxon>Flavobacteriia</taxon>
        <taxon>Flavobacteriales</taxon>
        <taxon>Flavobacteriaceae</taxon>
        <taxon>Muriicola</taxon>
    </lineage>
</organism>
<dbReference type="InterPro" id="IPR036951">
    <property type="entry name" value="ArAA_hydroxylase_sf"/>
</dbReference>
<evidence type="ECO:0000256" key="1">
    <source>
        <dbReference type="ARBA" id="ARBA00001954"/>
    </source>
</evidence>
<accession>A0A6P0UGY1</accession>
<evidence type="ECO:0000256" key="6">
    <source>
        <dbReference type="ARBA" id="ARBA00023033"/>
    </source>
</evidence>
<dbReference type="InterPro" id="IPR001273">
    <property type="entry name" value="ArAA_hydroxylase"/>
</dbReference>
<evidence type="ECO:0000313" key="10">
    <source>
        <dbReference type="Proteomes" id="UP000468443"/>
    </source>
</evidence>
<keyword evidence="6" id="KW-0503">Monooxygenase</keyword>
<dbReference type="GO" id="GO:0016714">
    <property type="term" value="F:oxidoreductase activity, acting on paired donors, with incorporation or reduction of molecular oxygen, reduced pteridine as one donor, and incorporation of one atom of oxygen"/>
    <property type="evidence" value="ECO:0007669"/>
    <property type="project" value="InterPro"/>
</dbReference>
<dbReference type="Proteomes" id="UP000468443">
    <property type="component" value="Unassembled WGS sequence"/>
</dbReference>
<feature type="binding site" evidence="7">
    <location>
        <position position="129"/>
    </location>
    <ligand>
        <name>Fe cation</name>
        <dbReference type="ChEBI" id="CHEBI:24875"/>
    </ligand>
</feature>
<dbReference type="GO" id="GO:0009072">
    <property type="term" value="P:aromatic amino acid metabolic process"/>
    <property type="evidence" value="ECO:0007669"/>
    <property type="project" value="InterPro"/>
</dbReference>
<dbReference type="GO" id="GO:0005506">
    <property type="term" value="F:iron ion binding"/>
    <property type="evidence" value="ECO:0007669"/>
    <property type="project" value="InterPro"/>
</dbReference>
<dbReference type="AlphaFoldDB" id="A0A6P0UGY1"/>
<sequence length="584" mass="65715">MSYQSNPILDKLPKHLKQYIKPQNYEEYTAIDQAVWRYVMRKNVDYLSKVAHDSYVDGLKKTGISIDHIPNMYGMNRILKEIGWAAVAVDGFIPPSAFMEFQAYNVLVIAGDIRQLEHIEYTPAPDIIHEGAGHAPIIANPEYAEYLRRFGEIGSKALSNSKDHELYEAVRHLSIIKEAPGTPEETIEEAEKKIEELQNNMGEPSEIALIRNLHWWTVEYGLIGTLDHPRIYGAGLLSSIGESAWCMTDKVKKVPYSIEAAHTSFDITKPQPQLFVTPDFAYLSQVLEEFANTMALRKGGLDGVKKAISSRELCTVELSTGLQISGSFTQVIEHQSLPVYIQTTGATALAYREKELVGHSTKNHPDGFGSPIGKLKGINLAIEDMSPRDLKAYNIYEGERKILEFEGGIKVEGEIITGTRNLRGEIILITFKDCTVTHGDTVLFEPSYGLYHMAVGDKIVSAFNGPADLSSFDLITHKVTSTTIKPVISPERKKLQQLYQQIREFREGTNTTISRNKVFKELKENYPQDWLLSVELYELARNNRDEEFASEIFDHLQEVKQEHPDLGHLIDDGISLVDAVKVTS</sequence>
<evidence type="ECO:0000256" key="3">
    <source>
        <dbReference type="ARBA" id="ARBA00022723"/>
    </source>
</evidence>
<proteinExistence type="inferred from homology"/>
<dbReference type="PANTHER" id="PTHR11473:SF24">
    <property type="entry name" value="PHENYLALANINE-4-HYDROXYLASE"/>
    <property type="match status" value="1"/>
</dbReference>